<dbReference type="Proteomes" id="UP000275663">
    <property type="component" value="Chromosome"/>
</dbReference>
<evidence type="ECO:0000313" key="3">
    <source>
        <dbReference type="EMBL" id="AZP12004.1"/>
    </source>
</evidence>
<dbReference type="EMBL" id="CP034464">
    <property type="protein sequence ID" value="AZP12004.1"/>
    <property type="molecule type" value="Genomic_DNA"/>
</dbReference>
<dbReference type="Gene3D" id="3.40.50.1820">
    <property type="entry name" value="alpha/beta hydrolase"/>
    <property type="match status" value="1"/>
</dbReference>
<name>A0A3Q9BQB1_9BURK</name>
<dbReference type="Pfam" id="PF02129">
    <property type="entry name" value="Peptidase_S15"/>
    <property type="match status" value="1"/>
</dbReference>
<keyword evidence="1 3" id="KW-0378">Hydrolase</keyword>
<dbReference type="GO" id="GO:0052689">
    <property type="term" value="F:carboxylic ester hydrolase activity"/>
    <property type="evidence" value="ECO:0007669"/>
    <property type="project" value="UniProtKB-ARBA"/>
</dbReference>
<reference evidence="3 4" key="1">
    <citation type="journal article" date="2011" name="Int. J. Syst. Evol. Microbiol.">
        <title>Description of Undibacterium oligocarboniphilum sp. nov., isolated from purified water, and Undibacterium pigrum strain CCUG 49012 as the type strain of Undibacterium parvum sp. nov., and emended descriptions of the genus Undibacterium and the species Undibacterium pigrum.</title>
        <authorList>
            <person name="Eder W."/>
            <person name="Wanner G."/>
            <person name="Ludwig W."/>
            <person name="Busse H.J."/>
            <person name="Ziemke-Kageler F."/>
            <person name="Lang E."/>
        </authorList>
    </citation>
    <scope>NUCLEOTIDE SEQUENCE [LARGE SCALE GENOMIC DNA]</scope>
    <source>
        <strain evidence="3 4">DSM 23061</strain>
    </source>
</reference>
<evidence type="ECO:0000256" key="1">
    <source>
        <dbReference type="ARBA" id="ARBA00022801"/>
    </source>
</evidence>
<dbReference type="PANTHER" id="PTHR22946:SF9">
    <property type="entry name" value="POLYKETIDE TRANSFERASE AF380"/>
    <property type="match status" value="1"/>
</dbReference>
<dbReference type="InterPro" id="IPR029058">
    <property type="entry name" value="AB_hydrolase_fold"/>
</dbReference>
<dbReference type="InterPro" id="IPR000383">
    <property type="entry name" value="Xaa-Pro-like_dom"/>
</dbReference>
<evidence type="ECO:0000313" key="4">
    <source>
        <dbReference type="Proteomes" id="UP000275663"/>
    </source>
</evidence>
<sequence>MRKNLKIPRLGLVLIAATLFYGISFAQTPNLDAKLNEQIVSVPLGSGIFAVELETTIFKPPGDGPFPLLIMNHGKAPGNAHFQERARYFAISREFVTRGYAVVIPMRKGFSKSTGAYVDGGCNIGGNGQAQADDVQGVLEYVVKQGWVDRERILVAGQSHGGLTTMAFGTRNFAGVKGLINFAGGLRKENCQWELSLVDAFGDFGAKTKLPSLWFYGENDSYFNPELANKMYAAYTKSGANAKLIAYGPFKNDAHSMSGSRDGVKIWWPETEQFLKKLGLPTEVLMQVGNVPQHPRTDFASIDNVDAIPYVKETGRAGYRNFLGRSMPRAFAISASGAWGWGNEGDEPSVRAMSNCQKNSQLPCKLYAVDDYVVWKE</sequence>
<dbReference type="InterPro" id="IPR050261">
    <property type="entry name" value="FrsA_esterase"/>
</dbReference>
<dbReference type="PANTHER" id="PTHR22946">
    <property type="entry name" value="DIENELACTONE HYDROLASE DOMAIN-CONTAINING PROTEIN-RELATED"/>
    <property type="match status" value="1"/>
</dbReference>
<evidence type="ECO:0000259" key="2">
    <source>
        <dbReference type="Pfam" id="PF02129"/>
    </source>
</evidence>
<feature type="domain" description="Xaa-Pro dipeptidyl-peptidase-like" evidence="2">
    <location>
        <begin position="51"/>
        <end position="180"/>
    </location>
</feature>
<accession>A0A3Q9BQB1</accession>
<gene>
    <name evidence="3" type="ORF">EJN92_08275</name>
</gene>
<dbReference type="OrthoDB" id="8564128at2"/>
<dbReference type="SUPFAM" id="SSF53474">
    <property type="entry name" value="alpha/beta-Hydrolases"/>
    <property type="match status" value="1"/>
</dbReference>
<proteinExistence type="predicted"/>
<keyword evidence="4" id="KW-1185">Reference proteome</keyword>
<dbReference type="KEGG" id="upv:EJN92_08275"/>
<organism evidence="3 4">
    <name type="scientific">Undibacterium parvum</name>
    <dbReference type="NCBI Taxonomy" id="401471"/>
    <lineage>
        <taxon>Bacteria</taxon>
        <taxon>Pseudomonadati</taxon>
        <taxon>Pseudomonadota</taxon>
        <taxon>Betaproteobacteria</taxon>
        <taxon>Burkholderiales</taxon>
        <taxon>Oxalobacteraceae</taxon>
        <taxon>Undibacterium</taxon>
    </lineage>
</organism>
<dbReference type="AlphaFoldDB" id="A0A3Q9BQB1"/>
<protein>
    <submittedName>
        <fullName evidence="3">Dienelactone hydrolase</fullName>
    </submittedName>
</protein>